<evidence type="ECO:0000256" key="1">
    <source>
        <dbReference type="SAM" id="MobiDB-lite"/>
    </source>
</evidence>
<dbReference type="EMBL" id="ASHM01068407">
    <property type="protein sequence ID" value="PNX54563.1"/>
    <property type="molecule type" value="Genomic_DNA"/>
</dbReference>
<reference evidence="2 3" key="2">
    <citation type="journal article" date="2017" name="Front. Plant Sci.">
        <title>Gene Classification and Mining of Molecular Markers Useful in Red Clover (Trifolium pratense) Breeding.</title>
        <authorList>
            <person name="Istvanek J."/>
            <person name="Dluhosova J."/>
            <person name="Dluhos P."/>
            <person name="Patkova L."/>
            <person name="Nedelnik J."/>
            <person name="Repkova J."/>
        </authorList>
    </citation>
    <scope>NUCLEOTIDE SEQUENCE [LARGE SCALE GENOMIC DNA]</scope>
    <source>
        <strain evidence="3">cv. Tatra</strain>
        <tissue evidence="2">Young leaves</tissue>
    </source>
</reference>
<name>A0A2K3JKJ7_TRIPR</name>
<organism evidence="2 3">
    <name type="scientific">Trifolium pratense</name>
    <name type="common">Red clover</name>
    <dbReference type="NCBI Taxonomy" id="57577"/>
    <lineage>
        <taxon>Eukaryota</taxon>
        <taxon>Viridiplantae</taxon>
        <taxon>Streptophyta</taxon>
        <taxon>Embryophyta</taxon>
        <taxon>Tracheophyta</taxon>
        <taxon>Spermatophyta</taxon>
        <taxon>Magnoliopsida</taxon>
        <taxon>eudicotyledons</taxon>
        <taxon>Gunneridae</taxon>
        <taxon>Pentapetalae</taxon>
        <taxon>rosids</taxon>
        <taxon>fabids</taxon>
        <taxon>Fabales</taxon>
        <taxon>Fabaceae</taxon>
        <taxon>Papilionoideae</taxon>
        <taxon>50 kb inversion clade</taxon>
        <taxon>NPAAA clade</taxon>
        <taxon>Hologalegina</taxon>
        <taxon>IRL clade</taxon>
        <taxon>Trifolieae</taxon>
        <taxon>Trifolium</taxon>
    </lineage>
</organism>
<feature type="compositionally biased region" description="Basic and acidic residues" evidence="1">
    <location>
        <begin position="48"/>
        <end position="59"/>
    </location>
</feature>
<accession>A0A2K3JKJ7</accession>
<evidence type="ECO:0000313" key="3">
    <source>
        <dbReference type="Proteomes" id="UP000236291"/>
    </source>
</evidence>
<protein>
    <submittedName>
        <fullName evidence="2">Uncharacterized protein</fullName>
    </submittedName>
</protein>
<dbReference type="Proteomes" id="UP000236291">
    <property type="component" value="Unassembled WGS sequence"/>
</dbReference>
<sequence length="129" mass="13967">ANSEDEMKERMQNEATPFTRCIIPMSKGHNESVNKSSGGGRFVAGTAECREGNRRKGEKAPPLPEPPKESLQILFFPPPWKPLDAESRVVTPPPPPKPSESFESHVATVTPPPKPPDDSPPITVGTAFA</sequence>
<evidence type="ECO:0000313" key="2">
    <source>
        <dbReference type="EMBL" id="PNX54563.1"/>
    </source>
</evidence>
<feature type="non-terminal residue" evidence="2">
    <location>
        <position position="1"/>
    </location>
</feature>
<comment type="caution">
    <text evidence="2">The sequence shown here is derived from an EMBL/GenBank/DDBJ whole genome shotgun (WGS) entry which is preliminary data.</text>
</comment>
<feature type="region of interest" description="Disordered" evidence="1">
    <location>
        <begin position="26"/>
        <end position="129"/>
    </location>
</feature>
<reference evidence="2 3" key="1">
    <citation type="journal article" date="2014" name="Am. J. Bot.">
        <title>Genome assembly and annotation for red clover (Trifolium pratense; Fabaceae).</title>
        <authorList>
            <person name="Istvanek J."/>
            <person name="Jaros M."/>
            <person name="Krenek A."/>
            <person name="Repkova J."/>
        </authorList>
    </citation>
    <scope>NUCLEOTIDE SEQUENCE [LARGE SCALE GENOMIC DNA]</scope>
    <source>
        <strain evidence="3">cv. Tatra</strain>
        <tissue evidence="2">Young leaves</tissue>
    </source>
</reference>
<dbReference type="AlphaFoldDB" id="A0A2K3JKJ7"/>
<proteinExistence type="predicted"/>
<gene>
    <name evidence="2" type="ORF">L195_g048183</name>
</gene>